<gene>
    <name evidence="1" type="ORF">ARMGADRAFT_992303</name>
</gene>
<dbReference type="OMA" id="EDLRCID"/>
<dbReference type="STRING" id="47427.A0A2H3DEK5"/>
<dbReference type="EMBL" id="KZ293656">
    <property type="protein sequence ID" value="PBK93659.1"/>
    <property type="molecule type" value="Genomic_DNA"/>
</dbReference>
<proteinExistence type="predicted"/>
<evidence type="ECO:0000313" key="2">
    <source>
        <dbReference type="Proteomes" id="UP000217790"/>
    </source>
</evidence>
<dbReference type="InParanoid" id="A0A2H3DEK5"/>
<evidence type="ECO:0008006" key="3">
    <source>
        <dbReference type="Google" id="ProtNLM"/>
    </source>
</evidence>
<sequence>METTQPRNITTADALFNDPTDSIDLVIRTTDNVDFFVLSGLLCLKSPSSFFRHVLQTNQHTEERDSLPVLDVKEDSEAFRIILLLCYPCGPPEIKSVEQLVTVGKALNKYCMDYAWKRFVQTLIASSLIKEQALRIFAHAVANGWKELGEVAAKNTLYVPLDALETELEDLRCIDALQYVRLREYHRKCGRAAQAIVTMTPKNIRMLWLKEKMSELLFLQPSIGSKIHVPCRWCGGYIGGRPCVLGDVLDQNVFYMHDNWLSDYLSAVMAEALRRPCPEVTLGENIIAQAIMKSISLCNHVEWSAIASNQIHRFATLVAEEIDRLISLEPLNVDWTK</sequence>
<name>A0A2H3DEK5_ARMGA</name>
<dbReference type="OrthoDB" id="2665493at2759"/>
<dbReference type="AlphaFoldDB" id="A0A2H3DEK5"/>
<keyword evidence="2" id="KW-1185">Reference proteome</keyword>
<dbReference type="InterPro" id="IPR011333">
    <property type="entry name" value="SKP1/BTB/POZ_sf"/>
</dbReference>
<organism evidence="1 2">
    <name type="scientific">Armillaria gallica</name>
    <name type="common">Bulbous honey fungus</name>
    <name type="synonym">Armillaria bulbosa</name>
    <dbReference type="NCBI Taxonomy" id="47427"/>
    <lineage>
        <taxon>Eukaryota</taxon>
        <taxon>Fungi</taxon>
        <taxon>Dikarya</taxon>
        <taxon>Basidiomycota</taxon>
        <taxon>Agaricomycotina</taxon>
        <taxon>Agaricomycetes</taxon>
        <taxon>Agaricomycetidae</taxon>
        <taxon>Agaricales</taxon>
        <taxon>Marasmiineae</taxon>
        <taxon>Physalacriaceae</taxon>
        <taxon>Armillaria</taxon>
    </lineage>
</organism>
<reference evidence="2" key="1">
    <citation type="journal article" date="2017" name="Nat. Ecol. Evol.">
        <title>Genome expansion and lineage-specific genetic innovations in the forest pathogenic fungi Armillaria.</title>
        <authorList>
            <person name="Sipos G."/>
            <person name="Prasanna A.N."/>
            <person name="Walter M.C."/>
            <person name="O'Connor E."/>
            <person name="Balint B."/>
            <person name="Krizsan K."/>
            <person name="Kiss B."/>
            <person name="Hess J."/>
            <person name="Varga T."/>
            <person name="Slot J."/>
            <person name="Riley R."/>
            <person name="Boka B."/>
            <person name="Rigling D."/>
            <person name="Barry K."/>
            <person name="Lee J."/>
            <person name="Mihaltcheva S."/>
            <person name="LaButti K."/>
            <person name="Lipzen A."/>
            <person name="Waldron R."/>
            <person name="Moloney N.M."/>
            <person name="Sperisen C."/>
            <person name="Kredics L."/>
            <person name="Vagvoelgyi C."/>
            <person name="Patrignani A."/>
            <person name="Fitzpatrick D."/>
            <person name="Nagy I."/>
            <person name="Doyle S."/>
            <person name="Anderson J.B."/>
            <person name="Grigoriev I.V."/>
            <person name="Gueldener U."/>
            <person name="Muensterkoetter M."/>
            <person name="Nagy L.G."/>
        </authorList>
    </citation>
    <scope>NUCLEOTIDE SEQUENCE [LARGE SCALE GENOMIC DNA]</scope>
    <source>
        <strain evidence="2">Ar21-2</strain>
    </source>
</reference>
<protein>
    <recommendedName>
        <fullName evidence="3">BTB domain-containing protein</fullName>
    </recommendedName>
</protein>
<evidence type="ECO:0000313" key="1">
    <source>
        <dbReference type="EMBL" id="PBK93659.1"/>
    </source>
</evidence>
<dbReference type="Proteomes" id="UP000217790">
    <property type="component" value="Unassembled WGS sequence"/>
</dbReference>
<accession>A0A2H3DEK5</accession>
<dbReference type="Gene3D" id="3.30.710.10">
    <property type="entry name" value="Potassium Channel Kv1.1, Chain A"/>
    <property type="match status" value="1"/>
</dbReference>